<protein>
    <submittedName>
        <fullName evidence="2">Uncharacterized protein</fullName>
    </submittedName>
</protein>
<feature type="compositionally biased region" description="Low complexity" evidence="1">
    <location>
        <begin position="118"/>
        <end position="134"/>
    </location>
</feature>
<organism evidence="2 3">
    <name type="scientific">Edaphochlamys debaryana</name>
    <dbReference type="NCBI Taxonomy" id="47281"/>
    <lineage>
        <taxon>Eukaryota</taxon>
        <taxon>Viridiplantae</taxon>
        <taxon>Chlorophyta</taxon>
        <taxon>core chlorophytes</taxon>
        <taxon>Chlorophyceae</taxon>
        <taxon>CS clade</taxon>
        <taxon>Chlamydomonadales</taxon>
        <taxon>Chlamydomonadales incertae sedis</taxon>
        <taxon>Edaphochlamys</taxon>
    </lineage>
</organism>
<evidence type="ECO:0000256" key="1">
    <source>
        <dbReference type="SAM" id="MobiDB-lite"/>
    </source>
</evidence>
<sequence>MVRGEQEGAMYHLYNMYRNLIRAYHHSDEYRSFVSSLAATASTGGSPSTGSSSRPRRILRGNGVDEDLLAADSASADADLQTDSDSIFRVDEQVPMLSWRKLQGDKHHHFRHAHSKHSGSGSHHSGSKSGSHHSGSAHKSDLDLDLAAGTSKQLLEHPAATAAGDSWAALPLGARLGLPTVKGLYESVATRRKEPWFNDLHPERAMLGVRALYTATYGYLGKDVVSGFKEIRYVRGNSFRTEASYKEFEEFMAFLSGICNDVKFVLNTRNTSDLAANIKLKEMYNRDAKFDQVFESNMRATHAWFDQFAKDHPTKAIRVLMEDMFDAERSPDLARRLVSFLGADPDQNPIRFDRMPTCVGSC</sequence>
<keyword evidence="3" id="KW-1185">Reference proteome</keyword>
<dbReference type="OrthoDB" id="530572at2759"/>
<dbReference type="AlphaFoldDB" id="A0A835XY48"/>
<comment type="caution">
    <text evidence="2">The sequence shown here is derived from an EMBL/GenBank/DDBJ whole genome shotgun (WGS) entry which is preliminary data.</text>
</comment>
<name>A0A835XY48_9CHLO</name>
<dbReference type="Proteomes" id="UP000612055">
    <property type="component" value="Unassembled WGS sequence"/>
</dbReference>
<gene>
    <name evidence="2" type="ORF">HYH03_010380</name>
</gene>
<accession>A0A835XY48</accession>
<feature type="compositionally biased region" description="Low complexity" evidence="1">
    <location>
        <begin position="40"/>
        <end position="53"/>
    </location>
</feature>
<dbReference type="EMBL" id="JAEHOE010000055">
    <property type="protein sequence ID" value="KAG2491168.1"/>
    <property type="molecule type" value="Genomic_DNA"/>
</dbReference>
<proteinExistence type="predicted"/>
<feature type="region of interest" description="Disordered" evidence="1">
    <location>
        <begin position="103"/>
        <end position="140"/>
    </location>
</feature>
<evidence type="ECO:0000313" key="2">
    <source>
        <dbReference type="EMBL" id="KAG2491168.1"/>
    </source>
</evidence>
<feature type="region of interest" description="Disordered" evidence="1">
    <location>
        <begin position="40"/>
        <end position="59"/>
    </location>
</feature>
<evidence type="ECO:0000313" key="3">
    <source>
        <dbReference type="Proteomes" id="UP000612055"/>
    </source>
</evidence>
<reference evidence="2" key="1">
    <citation type="journal article" date="2020" name="bioRxiv">
        <title>Comparative genomics of Chlamydomonas.</title>
        <authorList>
            <person name="Craig R.J."/>
            <person name="Hasan A.R."/>
            <person name="Ness R.W."/>
            <person name="Keightley P.D."/>
        </authorList>
    </citation>
    <scope>NUCLEOTIDE SEQUENCE</scope>
    <source>
        <strain evidence="2">CCAP 11/70</strain>
    </source>
</reference>
<feature type="compositionally biased region" description="Basic residues" evidence="1">
    <location>
        <begin position="106"/>
        <end position="117"/>
    </location>
</feature>